<reference evidence="3 4" key="1">
    <citation type="submission" date="2020-12" db="EMBL/GenBank/DDBJ databases">
        <title>Whole genome sequences of gut porcine anaerobes.</title>
        <authorList>
            <person name="Kubasova T."/>
            <person name="Jahodarova E."/>
            <person name="Rychlik I."/>
        </authorList>
    </citation>
    <scope>NUCLEOTIDE SEQUENCE [LARGE SCALE GENOMIC DNA]</scope>
    <source>
        <strain evidence="3 4">An867</strain>
    </source>
</reference>
<sequence length="138" mass="15157">MNKEEIKKILPHREPMLLVDEVELVDGKALGKCHIRGDEYFLQGHFPGNPIVPGVIQCEMLAQSACVLLADGAAENMTPVFTSLDKVKFRGMVKPGDTLETECELVRQRGAFYFAKGVGRVNGKVCVSAEFSFALVKS</sequence>
<dbReference type="RefSeq" id="WP_235323921.1">
    <property type="nucleotide sequence ID" value="NZ_JAFBIT010000003.1"/>
</dbReference>
<name>A0ABS9CSH7_9FIRM</name>
<evidence type="ECO:0000256" key="2">
    <source>
        <dbReference type="ARBA" id="ARBA00023239"/>
    </source>
</evidence>
<organism evidence="3 4">
    <name type="scientific">Anaeromassilibacillus senegalensis</name>
    <dbReference type="NCBI Taxonomy" id="1673717"/>
    <lineage>
        <taxon>Bacteria</taxon>
        <taxon>Bacillati</taxon>
        <taxon>Bacillota</taxon>
        <taxon>Clostridia</taxon>
        <taxon>Eubacteriales</taxon>
        <taxon>Acutalibacteraceae</taxon>
        <taxon>Anaeromassilibacillus</taxon>
    </lineage>
</organism>
<proteinExistence type="inferred from homology"/>
<evidence type="ECO:0000256" key="1">
    <source>
        <dbReference type="ARBA" id="ARBA00009174"/>
    </source>
</evidence>
<dbReference type="Gene3D" id="3.10.129.10">
    <property type="entry name" value="Hotdog Thioesterase"/>
    <property type="match status" value="1"/>
</dbReference>
<dbReference type="PANTHER" id="PTHR30272">
    <property type="entry name" value="3-HYDROXYACYL-[ACYL-CARRIER-PROTEIN] DEHYDRATASE"/>
    <property type="match status" value="1"/>
</dbReference>
<gene>
    <name evidence="3" type="primary">fabZ</name>
    <name evidence="3" type="ORF">JQM67_09720</name>
</gene>
<comment type="similarity">
    <text evidence="1">Belongs to the thioester dehydratase family. FabZ subfamily.</text>
</comment>
<evidence type="ECO:0000313" key="3">
    <source>
        <dbReference type="EMBL" id="MCF2652879.1"/>
    </source>
</evidence>
<accession>A0ABS9CSH7</accession>
<dbReference type="EMBL" id="JAFBIT010000003">
    <property type="protein sequence ID" value="MCF2652879.1"/>
    <property type="molecule type" value="Genomic_DNA"/>
</dbReference>
<dbReference type="Pfam" id="PF07977">
    <property type="entry name" value="FabA"/>
    <property type="match status" value="1"/>
</dbReference>
<protein>
    <submittedName>
        <fullName evidence="3">3-hydroxyacyl-ACP dehydratase FabZ</fullName>
        <ecNumber evidence="3">4.2.1.59</ecNumber>
    </submittedName>
</protein>
<dbReference type="PANTHER" id="PTHR30272:SF1">
    <property type="entry name" value="3-HYDROXYACYL-[ACYL-CARRIER-PROTEIN] DEHYDRATASE"/>
    <property type="match status" value="1"/>
</dbReference>
<keyword evidence="4" id="KW-1185">Reference proteome</keyword>
<dbReference type="NCBIfam" id="NF000582">
    <property type="entry name" value="PRK00006.1"/>
    <property type="match status" value="1"/>
</dbReference>
<comment type="caution">
    <text evidence="3">The sequence shown here is derived from an EMBL/GenBank/DDBJ whole genome shotgun (WGS) entry which is preliminary data.</text>
</comment>
<dbReference type="InterPro" id="IPR013114">
    <property type="entry name" value="FabA_FabZ"/>
</dbReference>
<keyword evidence="2 3" id="KW-0456">Lyase</keyword>
<dbReference type="SUPFAM" id="SSF54637">
    <property type="entry name" value="Thioesterase/thiol ester dehydrase-isomerase"/>
    <property type="match status" value="1"/>
</dbReference>
<dbReference type="GO" id="GO:0019171">
    <property type="term" value="F:(3R)-hydroxyacyl-[acyl-carrier-protein] dehydratase activity"/>
    <property type="evidence" value="ECO:0007669"/>
    <property type="project" value="UniProtKB-EC"/>
</dbReference>
<dbReference type="EC" id="4.2.1.59" evidence="3"/>
<dbReference type="InterPro" id="IPR029069">
    <property type="entry name" value="HotDog_dom_sf"/>
</dbReference>
<dbReference type="Proteomes" id="UP001299220">
    <property type="component" value="Unassembled WGS sequence"/>
</dbReference>
<dbReference type="CDD" id="cd01288">
    <property type="entry name" value="FabZ"/>
    <property type="match status" value="1"/>
</dbReference>
<evidence type="ECO:0000313" key="4">
    <source>
        <dbReference type="Proteomes" id="UP001299220"/>
    </source>
</evidence>